<keyword evidence="4 5" id="KW-0472">Membrane</keyword>
<evidence type="ECO:0000256" key="4">
    <source>
        <dbReference type="ARBA" id="ARBA00023136"/>
    </source>
</evidence>
<comment type="subcellular location">
    <subcellularLocation>
        <location evidence="1">Membrane</location>
        <topology evidence="1">Multi-pass membrane protein</topology>
    </subcellularLocation>
</comment>
<gene>
    <name evidence="6" type="ORF">GLW07_20040</name>
</gene>
<dbReference type="InterPro" id="IPR032808">
    <property type="entry name" value="DoxX"/>
</dbReference>
<organism evidence="6 7">
    <name type="scientific">Guptibacillus hwajinpoensis</name>
    <dbReference type="NCBI Taxonomy" id="208199"/>
    <lineage>
        <taxon>Bacteria</taxon>
        <taxon>Bacillati</taxon>
        <taxon>Bacillota</taxon>
        <taxon>Bacilli</taxon>
        <taxon>Bacillales</taxon>
        <taxon>Guptibacillaceae</taxon>
        <taxon>Guptibacillus</taxon>
    </lineage>
</organism>
<evidence type="ECO:0000313" key="6">
    <source>
        <dbReference type="EMBL" id="MYL65655.1"/>
    </source>
</evidence>
<evidence type="ECO:0000256" key="5">
    <source>
        <dbReference type="SAM" id="Phobius"/>
    </source>
</evidence>
<name>A0A845F4T4_9BACL</name>
<accession>A0A845F4T4</accession>
<reference evidence="6 7" key="1">
    <citation type="submission" date="2019-11" db="EMBL/GenBank/DDBJ databases">
        <title>Genome sequences of 17 halophilic strains isolated from different environments.</title>
        <authorList>
            <person name="Furrow R.E."/>
        </authorList>
    </citation>
    <scope>NUCLEOTIDE SEQUENCE [LARGE SCALE GENOMIC DNA]</scope>
    <source>
        <strain evidence="6 7">22506_14_FS</strain>
    </source>
</reference>
<evidence type="ECO:0000256" key="3">
    <source>
        <dbReference type="ARBA" id="ARBA00022989"/>
    </source>
</evidence>
<dbReference type="GO" id="GO:0016020">
    <property type="term" value="C:membrane"/>
    <property type="evidence" value="ECO:0007669"/>
    <property type="project" value="UniProtKB-SubCell"/>
</dbReference>
<comment type="caution">
    <text evidence="6">The sequence shown here is derived from an EMBL/GenBank/DDBJ whole genome shotgun (WGS) entry which is preliminary data.</text>
</comment>
<dbReference type="Proteomes" id="UP000447833">
    <property type="component" value="Unassembled WGS sequence"/>
</dbReference>
<evidence type="ECO:0000256" key="2">
    <source>
        <dbReference type="ARBA" id="ARBA00022692"/>
    </source>
</evidence>
<evidence type="ECO:0000256" key="1">
    <source>
        <dbReference type="ARBA" id="ARBA00004141"/>
    </source>
</evidence>
<feature type="transmembrane region" description="Helical" evidence="5">
    <location>
        <begin position="125"/>
        <end position="144"/>
    </location>
</feature>
<dbReference type="PANTHER" id="PTHR39157">
    <property type="entry name" value="INTEGRAL MEMBRANE PROTEIN-RELATED"/>
    <property type="match status" value="1"/>
</dbReference>
<dbReference type="AlphaFoldDB" id="A0A845F4T4"/>
<dbReference type="RefSeq" id="WP_160921181.1">
    <property type="nucleotide sequence ID" value="NZ_WMEY01000008.1"/>
</dbReference>
<dbReference type="EMBL" id="WMEY01000008">
    <property type="protein sequence ID" value="MYL65655.1"/>
    <property type="molecule type" value="Genomic_DNA"/>
</dbReference>
<evidence type="ECO:0000313" key="7">
    <source>
        <dbReference type="Proteomes" id="UP000447833"/>
    </source>
</evidence>
<keyword evidence="2 5" id="KW-0812">Transmembrane</keyword>
<protein>
    <submittedName>
        <fullName evidence="6">DoxX family membrane protein</fullName>
    </submittedName>
</protein>
<sequence length="167" mass="18334">MFVHFLRENKGASGILFLIRLFLGYQWITAGWTKITSGFDANGFLQGAVASASGEHPAVQGWWATFLEGVAIPNVDFFNVLIPWGEFLVGLGLILGTFTTLAAFMGVVMNFAFLFSGTTSTNPMMVILGMLLIIAGYNAAKIGIDRWLIPIVKKSIHMRQMKPALHH</sequence>
<feature type="transmembrane region" description="Helical" evidence="5">
    <location>
        <begin position="87"/>
        <end position="113"/>
    </location>
</feature>
<proteinExistence type="predicted"/>
<dbReference type="Pfam" id="PF07681">
    <property type="entry name" value="DoxX"/>
    <property type="match status" value="1"/>
</dbReference>
<dbReference type="PANTHER" id="PTHR39157:SF1">
    <property type="entry name" value="DOXX FAMILY PROTEIN"/>
    <property type="match status" value="1"/>
</dbReference>
<keyword evidence="3 5" id="KW-1133">Transmembrane helix</keyword>